<protein>
    <submittedName>
        <fullName evidence="1">Type II toxin-antitoxin system Phd/YefM family antitoxin</fullName>
    </submittedName>
</protein>
<comment type="caution">
    <text evidence="1">The sequence shown here is derived from an EMBL/GenBank/DDBJ whole genome shotgun (WGS) entry which is preliminary data.</text>
</comment>
<keyword evidence="2" id="KW-1185">Reference proteome</keyword>
<name>A0A845BK14_9PROT</name>
<dbReference type="Proteomes" id="UP000460715">
    <property type="component" value="Unassembled WGS sequence"/>
</dbReference>
<dbReference type="EMBL" id="SNVJ01000024">
    <property type="protein sequence ID" value="MXP65627.1"/>
    <property type="molecule type" value="Genomic_DNA"/>
</dbReference>
<dbReference type="AlphaFoldDB" id="A0A845BK14"/>
<evidence type="ECO:0000313" key="1">
    <source>
        <dbReference type="EMBL" id="MXP65627.1"/>
    </source>
</evidence>
<accession>A0A845BK14</accession>
<sequence length="414" mass="45340">MMGSQKGGTEPQCVGVREFRMSLADFLRQAQEGGSFLITSHGKALAELRPPPGLAETQDQVSLLSVQGLRASDLARLMPTLMPTAKRGKRPNNAIVPPSASAGSLQFSIKLSADDLRALAKEARLPLRITDEADLAAEARCLAETLEVAVLWERANSLPLLQKEVEEWRVALGRWLDDGTTLLGGKPGSGSVVRTLATGPVRAAAALLSENWPTETAEDGELVPPNPQRRLALLNDLKSASALDPAMAESIVQLLPSELGQDDNQDPPEFSEYNATTALLLKMHAALGALRILTEEMESHIGALRQRRSQKIDRWGLMRRLAYHYEKLFARGYTTSRIAQGRDNQGHPLGPAIRWTRALFIMAAKKGLSRGETLPELNELVEWSAKPHWGPEDIHPIKEWEKGRAMRGQGSLSD</sequence>
<proteinExistence type="predicted"/>
<evidence type="ECO:0000313" key="2">
    <source>
        <dbReference type="Proteomes" id="UP000460715"/>
    </source>
</evidence>
<gene>
    <name evidence="1" type="ORF">E0493_19955</name>
</gene>
<reference evidence="1 2" key="1">
    <citation type="submission" date="2019-03" db="EMBL/GenBank/DDBJ databases">
        <title>Roseomonas sp. a novel Roseomonas species isolated from Sea whip Gorgonian.</title>
        <authorList>
            <person name="Li F."/>
            <person name="Pan X."/>
            <person name="Huang S."/>
            <person name="Li Z."/>
            <person name="Meng B."/>
        </authorList>
    </citation>
    <scope>NUCLEOTIDE SEQUENCE [LARGE SCALE GENOMIC DNA]</scope>
    <source>
        <strain evidence="1 2">M0104</strain>
    </source>
</reference>
<organism evidence="1 2">
    <name type="scientific">Teichococcus coralli</name>
    <dbReference type="NCBI Taxonomy" id="2545983"/>
    <lineage>
        <taxon>Bacteria</taxon>
        <taxon>Pseudomonadati</taxon>
        <taxon>Pseudomonadota</taxon>
        <taxon>Alphaproteobacteria</taxon>
        <taxon>Acetobacterales</taxon>
        <taxon>Roseomonadaceae</taxon>
        <taxon>Roseomonas</taxon>
    </lineage>
</organism>